<dbReference type="Proteomes" id="UP001196870">
    <property type="component" value="Unassembled WGS sequence"/>
</dbReference>
<gene>
    <name evidence="2" type="ORF">GXW71_32350</name>
</gene>
<keyword evidence="3" id="KW-1185">Reference proteome</keyword>
<evidence type="ECO:0000313" key="2">
    <source>
        <dbReference type="EMBL" id="MBR0669086.1"/>
    </source>
</evidence>
<evidence type="ECO:0000256" key="1">
    <source>
        <dbReference type="SAM" id="MobiDB-lite"/>
    </source>
</evidence>
<protein>
    <recommendedName>
        <fullName evidence="4">Glycine zipper 2TM domain-containing protein</fullName>
    </recommendedName>
</protein>
<name>A0ABS5F9C5_9PROT</name>
<organism evidence="2 3">
    <name type="scientific">Plastoroseomonas hellenica</name>
    <dbReference type="NCBI Taxonomy" id="2687306"/>
    <lineage>
        <taxon>Bacteria</taxon>
        <taxon>Pseudomonadati</taxon>
        <taxon>Pseudomonadota</taxon>
        <taxon>Alphaproteobacteria</taxon>
        <taxon>Acetobacterales</taxon>
        <taxon>Acetobacteraceae</taxon>
        <taxon>Plastoroseomonas</taxon>
    </lineage>
</organism>
<feature type="region of interest" description="Disordered" evidence="1">
    <location>
        <begin position="103"/>
        <end position="126"/>
    </location>
</feature>
<feature type="compositionally biased region" description="Pro residues" evidence="1">
    <location>
        <begin position="107"/>
        <end position="120"/>
    </location>
</feature>
<evidence type="ECO:0008006" key="4">
    <source>
        <dbReference type="Google" id="ProtNLM"/>
    </source>
</evidence>
<accession>A0ABS5F9C5</accession>
<reference evidence="3" key="1">
    <citation type="journal article" date="2021" name="Syst. Appl. Microbiol.">
        <title>Roseomonas hellenica sp. nov., isolated from roots of wild-growing Alkanna tinctoria.</title>
        <authorList>
            <person name="Rat A."/>
            <person name="Naranjo H.D."/>
            <person name="Lebbe L."/>
            <person name="Cnockaert M."/>
            <person name="Krigas N."/>
            <person name="Grigoriadou K."/>
            <person name="Maloupa E."/>
            <person name="Willems A."/>
        </authorList>
    </citation>
    <scope>NUCLEOTIDE SEQUENCE [LARGE SCALE GENOMIC DNA]</scope>
    <source>
        <strain evidence="3">LMG 31523</strain>
    </source>
</reference>
<dbReference type="EMBL" id="JAAGBB010000082">
    <property type="protein sequence ID" value="MBR0669086.1"/>
    <property type="molecule type" value="Genomic_DNA"/>
</dbReference>
<sequence length="126" mass="12307">MRPVQVTGTRSGLGVGAGAIAGGLVGSTVGRGWRANTVGGVAGALIGGLAGAAIEEGVTSGQAVEFTIQEDGGQPIAVVQTNELAFQVGERVAISRTDRVRLSRAAVPPPGSGGYPPGPGAYPSGK</sequence>
<evidence type="ECO:0000313" key="3">
    <source>
        <dbReference type="Proteomes" id="UP001196870"/>
    </source>
</evidence>
<proteinExistence type="predicted"/>
<comment type="caution">
    <text evidence="2">The sequence shown here is derived from an EMBL/GenBank/DDBJ whole genome shotgun (WGS) entry which is preliminary data.</text>
</comment>